<keyword evidence="1" id="KW-0472">Membrane</keyword>
<accession>A0A1W2LR92</accession>
<feature type="transmembrane region" description="Helical" evidence="1">
    <location>
        <begin position="307"/>
        <end position="327"/>
    </location>
</feature>
<feature type="transmembrane region" description="Helical" evidence="1">
    <location>
        <begin position="180"/>
        <end position="206"/>
    </location>
</feature>
<feature type="transmembrane region" description="Helical" evidence="1">
    <location>
        <begin position="21"/>
        <end position="43"/>
    </location>
</feature>
<evidence type="ECO:0008006" key="4">
    <source>
        <dbReference type="Google" id="ProtNLM"/>
    </source>
</evidence>
<evidence type="ECO:0000313" key="3">
    <source>
        <dbReference type="Proteomes" id="UP000076660"/>
    </source>
</evidence>
<gene>
    <name evidence="2" type="ORF">AVR91_0223180</name>
</gene>
<proteinExistence type="predicted"/>
<feature type="transmembrane region" description="Helical" evidence="1">
    <location>
        <begin position="213"/>
        <end position="235"/>
    </location>
</feature>
<protein>
    <recommendedName>
        <fullName evidence="4">Glycosyltransferase RgtA/B/C/D-like domain-containing protein</fullName>
    </recommendedName>
</protein>
<sequence>MTTTAERSEADAVPEPKPRRGLLVVLVGFGALFLAGCWAAWFFTIDDAFITFRYSANMADGHGPVWNVGEDPIEGFTNFLWMLWHVPFALAGLPLETVAKVTSVVLGGLILVMLVRAGHRAAGVLGALVAGGALLLFVPTYFHVTAGLETIAFAAVVLRAAIVGVDLVQGRAVRDWEPPLLLLLAGMIRPEGVLATFPAFLIWLWLGRGRRRTWALAAAVLVLGGGYFVWRWTYFGHLFPNTFYVKFGNLDAGSVWLETTAWLVLPLLALTAFLLFRKASRGAGLVLSSVVLLTGMTYAVSGPTMDYIHRFAFHAFPVLCLGAGLAMAHLGRRWIAAVSGAVAVGWVAVTGAQSTDLPVIANYGPDLQRAHVAIGKGLANAQVPEAARSLAVSDAGAIPYYSGWKSIDYIGLNDEAIAHGAPPTDVVKAVRPTVIVVTARDRGATPGWAYGLIVPDAARDYQLVADVQMREGYFQEVFALPEHAARIRAALDESVGEAQRRNDPGRYEDTIDRWLDRLRAQLPGG</sequence>
<evidence type="ECO:0000313" key="2">
    <source>
        <dbReference type="EMBL" id="ONF66867.1"/>
    </source>
</evidence>
<comment type="caution">
    <text evidence="2">The sequence shown here is derived from an EMBL/GenBank/DDBJ whole genome shotgun (WGS) entry which is preliminary data.</text>
</comment>
<dbReference type="RefSeq" id="WP_063277303.1">
    <property type="nucleotide sequence ID" value="NZ_LQMT02000022.1"/>
</dbReference>
<evidence type="ECO:0000256" key="1">
    <source>
        <dbReference type="SAM" id="Phobius"/>
    </source>
</evidence>
<keyword evidence="1" id="KW-0812">Transmembrane</keyword>
<dbReference type="Proteomes" id="UP000076660">
    <property type="component" value="Unassembled WGS sequence"/>
</dbReference>
<feature type="transmembrane region" description="Helical" evidence="1">
    <location>
        <begin position="283"/>
        <end position="301"/>
    </location>
</feature>
<organism evidence="2 3">
    <name type="scientific">Amycolatopsis keratiniphila subsp. keratiniphila</name>
    <dbReference type="NCBI Taxonomy" id="227715"/>
    <lineage>
        <taxon>Bacteria</taxon>
        <taxon>Bacillati</taxon>
        <taxon>Actinomycetota</taxon>
        <taxon>Actinomycetes</taxon>
        <taxon>Pseudonocardiales</taxon>
        <taxon>Pseudonocardiaceae</taxon>
        <taxon>Amycolatopsis</taxon>
        <taxon>Amycolatopsis japonica group</taxon>
    </lineage>
</organism>
<feature type="transmembrane region" description="Helical" evidence="1">
    <location>
        <begin position="88"/>
        <end position="115"/>
    </location>
</feature>
<name>A0A1W2LR92_9PSEU</name>
<feature type="transmembrane region" description="Helical" evidence="1">
    <location>
        <begin position="255"/>
        <end position="276"/>
    </location>
</feature>
<feature type="transmembrane region" description="Helical" evidence="1">
    <location>
        <begin position="122"/>
        <end position="142"/>
    </location>
</feature>
<dbReference type="EMBL" id="LQMT02000022">
    <property type="protein sequence ID" value="ONF66867.1"/>
    <property type="molecule type" value="Genomic_DNA"/>
</dbReference>
<keyword evidence="1" id="KW-1133">Transmembrane helix</keyword>
<dbReference type="AlphaFoldDB" id="A0A1W2LR92"/>
<reference evidence="2 3" key="1">
    <citation type="submission" date="2016-12" db="EMBL/GenBank/DDBJ databases">
        <title>Amycolatopsis keratiniphila subsp. keratiniphila genome sequencing and assembly.</title>
        <authorList>
            <person name="Mayilraj S."/>
            <person name="Kaur N."/>
        </authorList>
    </citation>
    <scope>NUCLEOTIDE SEQUENCE [LARGE SCALE GENOMIC DNA]</scope>
    <source>
        <strain evidence="2 3">DSM 44409</strain>
    </source>
</reference>
<dbReference type="OrthoDB" id="5492344at2"/>